<organism evidence="4">
    <name type="scientific">Magallana gigas</name>
    <name type="common">Pacific oyster</name>
    <name type="synonym">Crassostrea gigas</name>
    <dbReference type="NCBI Taxonomy" id="29159"/>
    <lineage>
        <taxon>Eukaryota</taxon>
        <taxon>Metazoa</taxon>
        <taxon>Spiralia</taxon>
        <taxon>Lophotrochozoa</taxon>
        <taxon>Mollusca</taxon>
        <taxon>Bivalvia</taxon>
        <taxon>Autobranchia</taxon>
        <taxon>Pteriomorphia</taxon>
        <taxon>Ostreida</taxon>
        <taxon>Ostreoidea</taxon>
        <taxon>Ostreidae</taxon>
        <taxon>Magallana</taxon>
    </lineage>
</organism>
<dbReference type="InterPro" id="IPR035976">
    <property type="entry name" value="Sushi/SCR/CCP_sf"/>
</dbReference>
<dbReference type="SUPFAM" id="SSF57535">
    <property type="entry name" value="Complement control module/SCR domain"/>
    <property type="match status" value="1"/>
</dbReference>
<dbReference type="CDD" id="cd00033">
    <property type="entry name" value="CCP"/>
    <property type="match status" value="1"/>
</dbReference>
<proteinExistence type="predicted"/>
<dbReference type="Pfam" id="PF00059">
    <property type="entry name" value="Lectin_C"/>
    <property type="match status" value="1"/>
</dbReference>
<sequence>MNILDCGIPVKRGLDLSKTKREDAIGIHRRIHASCSNGYFQFGSGRLICQSNGEWKYNIHCEDRAWTGGRYETKKMYFIWSESGEKVNYTNWNPPNPDIYRNQEHFIQMLDCGRWNDNNCNQKLPYICEKKFNV</sequence>
<name>K1QEP9_MAGGI</name>
<comment type="caution">
    <text evidence="3">Lacks conserved residue(s) required for the propagation of feature annotation.</text>
</comment>
<dbReference type="SUPFAM" id="SSF56436">
    <property type="entry name" value="C-type lectin-like"/>
    <property type="match status" value="1"/>
</dbReference>
<gene>
    <name evidence="4" type="ORF">CGI_10010691</name>
</gene>
<evidence type="ECO:0000256" key="2">
    <source>
        <dbReference type="ARBA" id="ARBA00023157"/>
    </source>
</evidence>
<keyword evidence="3" id="KW-0768">Sushi</keyword>
<protein>
    <submittedName>
        <fullName evidence="4">Lectin subunit alpha</fullName>
    </submittedName>
</protein>
<dbReference type="InterPro" id="IPR016187">
    <property type="entry name" value="CTDL_fold"/>
</dbReference>
<dbReference type="InterPro" id="IPR050111">
    <property type="entry name" value="C-type_lectin/snaclec_domain"/>
</dbReference>
<dbReference type="AlphaFoldDB" id="K1QEP9"/>
<keyword evidence="1" id="KW-0732">Signal</keyword>
<dbReference type="PROSITE" id="PS50923">
    <property type="entry name" value="SUSHI"/>
    <property type="match status" value="1"/>
</dbReference>
<evidence type="ECO:0000256" key="3">
    <source>
        <dbReference type="PROSITE-ProRule" id="PRU00302"/>
    </source>
</evidence>
<dbReference type="Pfam" id="PF00084">
    <property type="entry name" value="Sushi"/>
    <property type="match status" value="1"/>
</dbReference>
<dbReference type="PROSITE" id="PS50041">
    <property type="entry name" value="C_TYPE_LECTIN_2"/>
    <property type="match status" value="1"/>
</dbReference>
<feature type="disulfide bond" evidence="3">
    <location>
        <begin position="6"/>
        <end position="49"/>
    </location>
</feature>
<dbReference type="Gene3D" id="3.10.100.10">
    <property type="entry name" value="Mannose-Binding Protein A, subunit A"/>
    <property type="match status" value="1"/>
</dbReference>
<evidence type="ECO:0000256" key="1">
    <source>
        <dbReference type="ARBA" id="ARBA00022729"/>
    </source>
</evidence>
<accession>K1QEP9</accession>
<reference evidence="4" key="1">
    <citation type="journal article" date="2012" name="Nature">
        <title>The oyster genome reveals stress adaptation and complexity of shell formation.</title>
        <authorList>
            <person name="Zhang G."/>
            <person name="Fang X."/>
            <person name="Guo X."/>
            <person name="Li L."/>
            <person name="Luo R."/>
            <person name="Xu F."/>
            <person name="Yang P."/>
            <person name="Zhang L."/>
            <person name="Wang X."/>
            <person name="Qi H."/>
            <person name="Xiong Z."/>
            <person name="Que H."/>
            <person name="Xie Y."/>
            <person name="Holland P.W."/>
            <person name="Paps J."/>
            <person name="Zhu Y."/>
            <person name="Wu F."/>
            <person name="Chen Y."/>
            <person name="Wang J."/>
            <person name="Peng C."/>
            <person name="Meng J."/>
            <person name="Yang L."/>
            <person name="Liu J."/>
            <person name="Wen B."/>
            <person name="Zhang N."/>
            <person name="Huang Z."/>
            <person name="Zhu Q."/>
            <person name="Feng Y."/>
            <person name="Mount A."/>
            <person name="Hedgecock D."/>
            <person name="Xu Z."/>
            <person name="Liu Y."/>
            <person name="Domazet-Loso T."/>
            <person name="Du Y."/>
            <person name="Sun X."/>
            <person name="Zhang S."/>
            <person name="Liu B."/>
            <person name="Cheng P."/>
            <person name="Jiang X."/>
            <person name="Li J."/>
            <person name="Fan D."/>
            <person name="Wang W."/>
            <person name="Fu W."/>
            <person name="Wang T."/>
            <person name="Wang B."/>
            <person name="Zhang J."/>
            <person name="Peng Z."/>
            <person name="Li Y."/>
            <person name="Li N."/>
            <person name="Wang J."/>
            <person name="Chen M."/>
            <person name="He Y."/>
            <person name="Tan F."/>
            <person name="Song X."/>
            <person name="Zheng Q."/>
            <person name="Huang R."/>
            <person name="Yang H."/>
            <person name="Du X."/>
            <person name="Chen L."/>
            <person name="Yang M."/>
            <person name="Gaffney P.M."/>
            <person name="Wang S."/>
            <person name="Luo L."/>
            <person name="She Z."/>
            <person name="Ming Y."/>
            <person name="Huang W."/>
            <person name="Zhang S."/>
            <person name="Huang B."/>
            <person name="Zhang Y."/>
            <person name="Qu T."/>
            <person name="Ni P."/>
            <person name="Miao G."/>
            <person name="Wang J."/>
            <person name="Wang Q."/>
            <person name="Steinberg C.E."/>
            <person name="Wang H."/>
            <person name="Li N."/>
            <person name="Qian L."/>
            <person name="Zhang G."/>
            <person name="Li Y."/>
            <person name="Yang H."/>
            <person name="Liu X."/>
            <person name="Wang J."/>
            <person name="Yin Y."/>
            <person name="Wang J."/>
        </authorList>
    </citation>
    <scope>NUCLEOTIDE SEQUENCE [LARGE SCALE GENOMIC DNA]</scope>
    <source>
        <strain evidence="4">05x7-T-G4-1.051#20</strain>
    </source>
</reference>
<dbReference type="InParanoid" id="K1QEP9"/>
<dbReference type="InterPro" id="IPR000436">
    <property type="entry name" value="Sushi_SCR_CCP_dom"/>
</dbReference>
<dbReference type="HOGENOM" id="CLU_1898237_0_0_1"/>
<evidence type="ECO:0000313" key="4">
    <source>
        <dbReference type="EMBL" id="EKC27300.1"/>
    </source>
</evidence>
<dbReference type="PANTHER" id="PTHR22803">
    <property type="entry name" value="MANNOSE, PHOSPHOLIPASE, LECTIN RECEPTOR RELATED"/>
    <property type="match status" value="1"/>
</dbReference>
<dbReference type="CDD" id="cd00037">
    <property type="entry name" value="CLECT"/>
    <property type="match status" value="1"/>
</dbReference>
<dbReference type="InterPro" id="IPR001304">
    <property type="entry name" value="C-type_lectin-like"/>
</dbReference>
<dbReference type="EMBL" id="JH818979">
    <property type="protein sequence ID" value="EKC27300.1"/>
    <property type="molecule type" value="Genomic_DNA"/>
</dbReference>
<keyword evidence="2 3" id="KW-1015">Disulfide bond</keyword>
<dbReference type="InterPro" id="IPR016186">
    <property type="entry name" value="C-type_lectin-like/link_sf"/>
</dbReference>